<dbReference type="AlphaFoldDB" id="V4H8H1"/>
<dbReference type="EMBL" id="ASGZ01000064">
    <property type="protein sequence ID" value="ESP87005.1"/>
    <property type="molecule type" value="Genomic_DNA"/>
</dbReference>
<name>V4H8H1_9EURY</name>
<dbReference type="PATRIC" id="fig|1324957.4.peg.3214"/>
<feature type="domain" description="Oligogalacturonate lyase" evidence="2">
    <location>
        <begin position="20"/>
        <end position="384"/>
    </location>
</feature>
<dbReference type="Proteomes" id="UP000017840">
    <property type="component" value="Unassembled WGS sequence"/>
</dbReference>
<evidence type="ECO:0000313" key="3">
    <source>
        <dbReference type="EMBL" id="ESP87005.1"/>
    </source>
</evidence>
<feature type="compositionally biased region" description="Basic and acidic residues" evidence="1">
    <location>
        <begin position="11"/>
        <end position="24"/>
    </location>
</feature>
<accession>V4H8H1</accession>
<protein>
    <recommendedName>
        <fullName evidence="2">Oligogalacturonate lyase domain-containing protein</fullName>
    </recommendedName>
</protein>
<dbReference type="GO" id="GO:0047487">
    <property type="term" value="F:oligogalacturonide lyase activity"/>
    <property type="evidence" value="ECO:0007669"/>
    <property type="project" value="InterPro"/>
</dbReference>
<dbReference type="Gene3D" id="2.130.10.10">
    <property type="entry name" value="YVTN repeat-like/Quinoprotein amine dehydrogenase"/>
    <property type="match status" value="1"/>
</dbReference>
<comment type="caution">
    <text evidence="3">The sequence shown here is derived from an EMBL/GenBank/DDBJ whole genome shotgun (WGS) entry which is preliminary data.</text>
</comment>
<keyword evidence="4" id="KW-1185">Reference proteome</keyword>
<dbReference type="RefSeq" id="WP_023395738.1">
    <property type="nucleotide sequence ID" value="NZ_ASGZ01000064.1"/>
</dbReference>
<dbReference type="eggNOG" id="arCOG13335">
    <property type="taxonomic scope" value="Archaea"/>
</dbReference>
<dbReference type="OrthoDB" id="275541at2157"/>
<dbReference type="InterPro" id="IPR015943">
    <property type="entry name" value="WD40/YVTN_repeat-like_dom_sf"/>
</dbReference>
<dbReference type="STRING" id="1324957.K933_15837"/>
<evidence type="ECO:0000259" key="2">
    <source>
        <dbReference type="Pfam" id="PF14583"/>
    </source>
</evidence>
<dbReference type="Pfam" id="PF14583">
    <property type="entry name" value="Pectate_lyase22"/>
    <property type="match status" value="1"/>
</dbReference>
<evidence type="ECO:0000313" key="4">
    <source>
        <dbReference type="Proteomes" id="UP000017840"/>
    </source>
</evidence>
<reference evidence="3 4" key="1">
    <citation type="journal article" date="2013" name="Genome Announc.">
        <title>Draft Genome Sequence of 'Candidatus Halobonum tyrrellensis' Strain G22, Isolated from the Hypersaline Waters of Lake Tyrrell, Australia.</title>
        <authorList>
            <person name="Ugalde J.A."/>
            <person name="Narasingarao P."/>
            <person name="Kuo S."/>
            <person name="Podell S."/>
            <person name="Allen E.E."/>
        </authorList>
    </citation>
    <scope>NUCLEOTIDE SEQUENCE [LARGE SCALE GENOMIC DNA]</scope>
    <source>
        <strain evidence="3 4">G22</strain>
    </source>
</reference>
<evidence type="ECO:0000256" key="1">
    <source>
        <dbReference type="SAM" id="MobiDB-lite"/>
    </source>
</evidence>
<sequence>MPPETQQGPDAGRERPSESERYDDPETGARVTRLTAGPGEDSHLYFTEPGWYDGGRRLLFLSDRGDGTLDLHSADLRTGTLTQVTDLPGRVSGVTRCASEPVAYVWHDDRLCSVDLETLTVTALYDLPDGYGGSHLAATADGDRVVTALSATDAELGVDRGDGDREDWIERRMAAGPHSQVVSVPTDGGDPTVHVDDDRWLNHVNASPTRPDLVTYCEEGPWEQVDRVWALDLSTDETWRVRPTGPDEAVGHEYWLADGETVGYHGWRGTRDDPDAFFGQVRYDDTDRREAPAPDIYTHFHSNTRELVVGDGTYVDRGVPYLLLWAWDESENAYDTPRKLAGHGWAGDDDAHPHSRLSPDGSTVVFDSARGGDGSDVYLVDVPADLDALPRADELD</sequence>
<dbReference type="GO" id="GO:0045490">
    <property type="term" value="P:pectin catabolic process"/>
    <property type="evidence" value="ECO:0007669"/>
    <property type="project" value="InterPro"/>
</dbReference>
<proteinExistence type="predicted"/>
<dbReference type="SUPFAM" id="SSF50969">
    <property type="entry name" value="YVTN repeat-like/Quinoprotein amine dehydrogenase"/>
    <property type="match status" value="1"/>
</dbReference>
<organism evidence="3 4">
    <name type="scientific">Candidatus Halobonum tyrrellensis G22</name>
    <dbReference type="NCBI Taxonomy" id="1324957"/>
    <lineage>
        <taxon>Archaea</taxon>
        <taxon>Methanobacteriati</taxon>
        <taxon>Methanobacteriota</taxon>
        <taxon>Stenosarchaea group</taxon>
        <taxon>Halobacteria</taxon>
        <taxon>Halobacteriales</taxon>
        <taxon>Haloferacaceae</taxon>
        <taxon>Candidatus Halobonum</taxon>
    </lineage>
</organism>
<dbReference type="InterPro" id="IPR027946">
    <property type="entry name" value="Ogl_dom"/>
</dbReference>
<dbReference type="InterPro" id="IPR011044">
    <property type="entry name" value="Quino_amine_DH_bsu"/>
</dbReference>
<gene>
    <name evidence="3" type="ORF">K933_15837</name>
</gene>
<feature type="region of interest" description="Disordered" evidence="1">
    <location>
        <begin position="1"/>
        <end position="41"/>
    </location>
</feature>